<proteinExistence type="predicted"/>
<evidence type="ECO:0000259" key="2">
    <source>
        <dbReference type="Pfam" id="PF13670"/>
    </source>
</evidence>
<reference evidence="3" key="1">
    <citation type="submission" date="2021-03" db="EMBL/GenBank/DDBJ databases">
        <title>Sagittula salina sp. nov. strain M10.9X isolated from the marine waste.</title>
        <authorList>
            <person name="Satari L."/>
            <person name="Molina-Menor E."/>
            <person name="Vidal-Verdu A."/>
            <person name="Pascual J."/>
            <person name="Pereto J."/>
            <person name="Porcar M."/>
        </authorList>
    </citation>
    <scope>NUCLEOTIDE SEQUENCE</scope>
    <source>
        <strain evidence="3">M10.9X</strain>
    </source>
</reference>
<organism evidence="3 4">
    <name type="scientific">Sagittula salina</name>
    <dbReference type="NCBI Taxonomy" id="2820268"/>
    <lineage>
        <taxon>Bacteria</taxon>
        <taxon>Pseudomonadati</taxon>
        <taxon>Pseudomonadota</taxon>
        <taxon>Alphaproteobacteria</taxon>
        <taxon>Rhodobacterales</taxon>
        <taxon>Roseobacteraceae</taxon>
        <taxon>Sagittula</taxon>
    </lineage>
</organism>
<feature type="chain" id="PRO_5037887799" evidence="1">
    <location>
        <begin position="21"/>
        <end position="82"/>
    </location>
</feature>
<evidence type="ECO:0000313" key="3">
    <source>
        <dbReference type="EMBL" id="MBP0483054.1"/>
    </source>
</evidence>
<keyword evidence="1" id="KW-0732">Signal</keyword>
<name>A0A940MPF7_9RHOB</name>
<dbReference type="RefSeq" id="WP_209360990.1">
    <property type="nucleotide sequence ID" value="NZ_JAGISH010000005.1"/>
</dbReference>
<evidence type="ECO:0000313" key="4">
    <source>
        <dbReference type="Proteomes" id="UP000675940"/>
    </source>
</evidence>
<comment type="caution">
    <text evidence="3">The sequence shown here is derived from an EMBL/GenBank/DDBJ whole genome shotgun (WGS) entry which is preliminary data.</text>
</comment>
<dbReference type="Proteomes" id="UP000675940">
    <property type="component" value="Unassembled WGS sequence"/>
</dbReference>
<keyword evidence="4" id="KW-1185">Reference proteome</keyword>
<dbReference type="Pfam" id="PF13670">
    <property type="entry name" value="PepSY_2"/>
    <property type="match status" value="1"/>
</dbReference>
<protein>
    <submittedName>
        <fullName evidence="3">PepSY domain-containing protein</fullName>
    </submittedName>
</protein>
<gene>
    <name evidence="3" type="ORF">J5474_11210</name>
</gene>
<dbReference type="InterPro" id="IPR025711">
    <property type="entry name" value="PepSY"/>
</dbReference>
<dbReference type="AlphaFoldDB" id="A0A940MPF7"/>
<feature type="signal peptide" evidence="1">
    <location>
        <begin position="1"/>
        <end position="20"/>
    </location>
</feature>
<dbReference type="EMBL" id="JAGISH010000005">
    <property type="protein sequence ID" value="MBP0483054.1"/>
    <property type="molecule type" value="Genomic_DNA"/>
</dbReference>
<accession>A0A940MPF7</accession>
<sequence length="82" mass="9193">MNRIILSSALVTMLAMPALASEGTLMLDEGMKAKITQTLTDQGYEVRKIQIEDGAYEAYAIKGGKTYEIYMDRDLKILRTDD</sequence>
<evidence type="ECO:0000256" key="1">
    <source>
        <dbReference type="SAM" id="SignalP"/>
    </source>
</evidence>
<feature type="domain" description="PepSY" evidence="2">
    <location>
        <begin position="7"/>
        <end position="73"/>
    </location>
</feature>